<dbReference type="CDD" id="cd07377">
    <property type="entry name" value="WHTH_GntR"/>
    <property type="match status" value="1"/>
</dbReference>
<dbReference type="GO" id="GO:0003700">
    <property type="term" value="F:DNA-binding transcription factor activity"/>
    <property type="evidence" value="ECO:0007669"/>
    <property type="project" value="InterPro"/>
</dbReference>
<dbReference type="PANTHER" id="PTHR43537:SF24">
    <property type="entry name" value="GLUCONATE OPERON TRANSCRIPTIONAL REPRESSOR"/>
    <property type="match status" value="1"/>
</dbReference>
<evidence type="ECO:0000259" key="4">
    <source>
        <dbReference type="PROSITE" id="PS50949"/>
    </source>
</evidence>
<gene>
    <name evidence="5" type="ORF">SAMN05421663_101492</name>
</gene>
<dbReference type="OrthoDB" id="9781630at2"/>
<name>A0A1G6J7J7_9BACI</name>
<dbReference type="Pfam" id="PF07729">
    <property type="entry name" value="FCD"/>
    <property type="match status" value="1"/>
</dbReference>
<evidence type="ECO:0000256" key="3">
    <source>
        <dbReference type="ARBA" id="ARBA00023163"/>
    </source>
</evidence>
<keyword evidence="2 5" id="KW-0238">DNA-binding</keyword>
<keyword evidence="3" id="KW-0804">Transcription</keyword>
<keyword evidence="1" id="KW-0805">Transcription regulation</keyword>
<sequence>MKNDIDQRSIDKSSKDPGKFVATKGKIPAKNISGIKYLIFNYLLLYQKYPSLILMVAYCMLLSKGSQIGIILSKLFCRIFFACHPELIQDECIQWKHGAQSITCILVQFSLYIIQYEEMIKMNKFTVQRKTLAYEVYKHLYNKIITLQYKPGQMIYESAIADELGLSRTPVREAIQMLASEEFLQIIPQKGNRVKHISKKKVQEAFQVRKSLEAVAFMDAAVKWNQADVRVSGYKADLMHIMDQQRDAAKSEDVGTFYHYDEVFHDKVLEICGNQTLGAVVRQVRGHVNRIRYLEFFETREMDRVICDHEDLITLIQNNDAEGVVQRLHQHLDTAASHYGEIMEKYAEYFEAHA</sequence>
<dbReference type="SMART" id="SM00345">
    <property type="entry name" value="HTH_GNTR"/>
    <property type="match status" value="1"/>
</dbReference>
<dbReference type="SMART" id="SM00895">
    <property type="entry name" value="FCD"/>
    <property type="match status" value="1"/>
</dbReference>
<dbReference type="AlphaFoldDB" id="A0A1G6J7J7"/>
<evidence type="ECO:0000256" key="1">
    <source>
        <dbReference type="ARBA" id="ARBA00023015"/>
    </source>
</evidence>
<dbReference type="PROSITE" id="PS50949">
    <property type="entry name" value="HTH_GNTR"/>
    <property type="match status" value="1"/>
</dbReference>
<dbReference type="Pfam" id="PF00392">
    <property type="entry name" value="GntR"/>
    <property type="match status" value="1"/>
</dbReference>
<evidence type="ECO:0000313" key="6">
    <source>
        <dbReference type="Proteomes" id="UP000198666"/>
    </source>
</evidence>
<dbReference type="Proteomes" id="UP000198666">
    <property type="component" value="Unassembled WGS sequence"/>
</dbReference>
<accession>A0A1G6J7J7</accession>
<evidence type="ECO:0000256" key="2">
    <source>
        <dbReference type="ARBA" id="ARBA00023125"/>
    </source>
</evidence>
<protein>
    <submittedName>
        <fullName evidence="5">DNA-binding transcriptional regulator, GntR family</fullName>
    </submittedName>
</protein>
<dbReference type="EMBL" id="FMZB01000001">
    <property type="protein sequence ID" value="SDC14325.1"/>
    <property type="molecule type" value="Genomic_DNA"/>
</dbReference>
<dbReference type="PANTHER" id="PTHR43537">
    <property type="entry name" value="TRANSCRIPTIONAL REGULATOR, GNTR FAMILY"/>
    <property type="match status" value="1"/>
</dbReference>
<dbReference type="GO" id="GO:0003677">
    <property type="term" value="F:DNA binding"/>
    <property type="evidence" value="ECO:0007669"/>
    <property type="project" value="UniProtKB-KW"/>
</dbReference>
<dbReference type="InterPro" id="IPR036388">
    <property type="entry name" value="WH-like_DNA-bd_sf"/>
</dbReference>
<dbReference type="InterPro" id="IPR000524">
    <property type="entry name" value="Tscrpt_reg_HTH_GntR"/>
</dbReference>
<dbReference type="SUPFAM" id="SSF46785">
    <property type="entry name" value="Winged helix' DNA-binding domain"/>
    <property type="match status" value="1"/>
</dbReference>
<feature type="domain" description="HTH gntR-type" evidence="4">
    <location>
        <begin position="130"/>
        <end position="197"/>
    </location>
</feature>
<dbReference type="InterPro" id="IPR036390">
    <property type="entry name" value="WH_DNA-bd_sf"/>
</dbReference>
<keyword evidence="6" id="KW-1185">Reference proteome</keyword>
<dbReference type="SUPFAM" id="SSF48008">
    <property type="entry name" value="GntR ligand-binding domain-like"/>
    <property type="match status" value="1"/>
</dbReference>
<dbReference type="STRING" id="361279.SAMN05421663_101492"/>
<reference evidence="6" key="1">
    <citation type="submission" date="2016-10" db="EMBL/GenBank/DDBJ databases">
        <authorList>
            <person name="Varghese N."/>
            <person name="Submissions S."/>
        </authorList>
    </citation>
    <scope>NUCLEOTIDE SEQUENCE [LARGE SCALE GENOMIC DNA]</scope>
    <source>
        <strain evidence="6">DSM 21620</strain>
    </source>
</reference>
<organism evidence="5 6">
    <name type="scientific">Terribacillus halophilus</name>
    <dbReference type="NCBI Taxonomy" id="361279"/>
    <lineage>
        <taxon>Bacteria</taxon>
        <taxon>Bacillati</taxon>
        <taxon>Bacillota</taxon>
        <taxon>Bacilli</taxon>
        <taxon>Bacillales</taxon>
        <taxon>Bacillaceae</taxon>
        <taxon>Terribacillus</taxon>
    </lineage>
</organism>
<evidence type="ECO:0000313" key="5">
    <source>
        <dbReference type="EMBL" id="SDC14325.1"/>
    </source>
</evidence>
<proteinExistence type="predicted"/>
<dbReference type="InterPro" id="IPR008920">
    <property type="entry name" value="TF_FadR/GntR_C"/>
</dbReference>
<dbReference type="Gene3D" id="1.10.10.10">
    <property type="entry name" value="Winged helix-like DNA-binding domain superfamily/Winged helix DNA-binding domain"/>
    <property type="match status" value="1"/>
</dbReference>
<dbReference type="InterPro" id="IPR011711">
    <property type="entry name" value="GntR_C"/>
</dbReference>
<dbReference type="Gene3D" id="1.20.120.530">
    <property type="entry name" value="GntR ligand-binding domain-like"/>
    <property type="match status" value="1"/>
</dbReference>